<dbReference type="GO" id="GO:0043531">
    <property type="term" value="F:ADP binding"/>
    <property type="evidence" value="ECO:0007669"/>
    <property type="project" value="InterPro"/>
</dbReference>
<accession>A0A9Q0JFT1</accession>
<dbReference type="InterPro" id="IPR042197">
    <property type="entry name" value="Apaf_helical"/>
</dbReference>
<dbReference type="SUPFAM" id="SSF52058">
    <property type="entry name" value="L domain-like"/>
    <property type="match status" value="1"/>
</dbReference>
<protein>
    <recommendedName>
        <fullName evidence="8">NB-ARC domain-containing protein</fullName>
    </recommendedName>
</protein>
<keyword evidence="2" id="KW-0611">Plant defense</keyword>
<dbReference type="PANTHER" id="PTHR23155">
    <property type="entry name" value="DISEASE RESISTANCE PROTEIN RP"/>
    <property type="match status" value="1"/>
</dbReference>
<dbReference type="Pfam" id="PF00931">
    <property type="entry name" value="NB-ARC"/>
    <property type="match status" value="1"/>
</dbReference>
<name>A0A9Q0JFT1_9ROSI</name>
<dbReference type="Gene3D" id="3.80.10.10">
    <property type="entry name" value="Ribonuclease Inhibitor"/>
    <property type="match status" value="2"/>
</dbReference>
<dbReference type="Pfam" id="PF23598">
    <property type="entry name" value="LRR_14"/>
    <property type="match status" value="1"/>
</dbReference>
<dbReference type="OrthoDB" id="611536at2759"/>
<dbReference type="PRINTS" id="PR00364">
    <property type="entry name" value="DISEASERSIST"/>
</dbReference>
<dbReference type="GO" id="GO:0098542">
    <property type="term" value="P:defense response to other organism"/>
    <property type="evidence" value="ECO:0007669"/>
    <property type="project" value="TreeGrafter"/>
</dbReference>
<evidence type="ECO:0000256" key="1">
    <source>
        <dbReference type="ARBA" id="ARBA00022737"/>
    </source>
</evidence>
<dbReference type="Gene3D" id="1.10.8.430">
    <property type="entry name" value="Helical domain of apoptotic protease-activating factors"/>
    <property type="match status" value="1"/>
</dbReference>
<gene>
    <name evidence="6" type="ORF">Tsubulata_018921</name>
</gene>
<dbReference type="InterPro" id="IPR002182">
    <property type="entry name" value="NB-ARC"/>
</dbReference>
<feature type="domain" description="Disease resistance protein winged helix" evidence="4">
    <location>
        <begin position="398"/>
        <end position="469"/>
    </location>
</feature>
<dbReference type="Pfam" id="PF23559">
    <property type="entry name" value="WHD_DRP"/>
    <property type="match status" value="1"/>
</dbReference>
<dbReference type="Gene3D" id="3.40.50.300">
    <property type="entry name" value="P-loop containing nucleotide triphosphate hydrolases"/>
    <property type="match status" value="1"/>
</dbReference>
<dbReference type="InterPro" id="IPR027417">
    <property type="entry name" value="P-loop_NTPase"/>
</dbReference>
<keyword evidence="1" id="KW-0677">Repeat</keyword>
<evidence type="ECO:0000259" key="5">
    <source>
        <dbReference type="Pfam" id="PF23598"/>
    </source>
</evidence>
<organism evidence="6 7">
    <name type="scientific">Turnera subulata</name>
    <dbReference type="NCBI Taxonomy" id="218843"/>
    <lineage>
        <taxon>Eukaryota</taxon>
        <taxon>Viridiplantae</taxon>
        <taxon>Streptophyta</taxon>
        <taxon>Embryophyta</taxon>
        <taxon>Tracheophyta</taxon>
        <taxon>Spermatophyta</taxon>
        <taxon>Magnoliopsida</taxon>
        <taxon>eudicotyledons</taxon>
        <taxon>Gunneridae</taxon>
        <taxon>Pentapetalae</taxon>
        <taxon>rosids</taxon>
        <taxon>fabids</taxon>
        <taxon>Malpighiales</taxon>
        <taxon>Passifloraceae</taxon>
        <taxon>Turnera</taxon>
    </lineage>
</organism>
<dbReference type="Proteomes" id="UP001141552">
    <property type="component" value="Unassembled WGS sequence"/>
</dbReference>
<comment type="caution">
    <text evidence="6">The sequence shown here is derived from an EMBL/GenBank/DDBJ whole genome shotgun (WGS) entry which is preliminary data.</text>
</comment>
<dbReference type="SUPFAM" id="SSF52540">
    <property type="entry name" value="P-loop containing nucleoside triphosphate hydrolases"/>
    <property type="match status" value="1"/>
</dbReference>
<feature type="domain" description="NB-ARC" evidence="3">
    <location>
        <begin position="169"/>
        <end position="322"/>
    </location>
</feature>
<dbReference type="InterPro" id="IPR058922">
    <property type="entry name" value="WHD_DRP"/>
</dbReference>
<feature type="domain" description="Disease resistance R13L4/SHOC-2-like LRR" evidence="5">
    <location>
        <begin position="549"/>
        <end position="848"/>
    </location>
</feature>
<dbReference type="Gene3D" id="1.10.10.10">
    <property type="entry name" value="Winged helix-like DNA-binding domain superfamily/Winged helix DNA-binding domain"/>
    <property type="match status" value="1"/>
</dbReference>
<dbReference type="PANTHER" id="PTHR23155:SF955">
    <property type="entry name" value="AAA+ ATPASE DOMAIN-CONTAINING PROTEIN"/>
    <property type="match status" value="1"/>
</dbReference>
<proteinExistence type="predicted"/>
<evidence type="ECO:0000259" key="4">
    <source>
        <dbReference type="Pfam" id="PF23559"/>
    </source>
</evidence>
<reference evidence="6" key="2">
    <citation type="journal article" date="2023" name="Plants (Basel)">
        <title>Annotation of the Turnera subulata (Passifloraceae) Draft Genome Reveals the S-Locus Evolved after the Divergence of Turneroideae from Passifloroideae in a Stepwise Manner.</title>
        <authorList>
            <person name="Henning P.M."/>
            <person name="Roalson E.H."/>
            <person name="Mir W."/>
            <person name="McCubbin A.G."/>
            <person name="Shore J.S."/>
        </authorList>
    </citation>
    <scope>NUCLEOTIDE SEQUENCE</scope>
    <source>
        <strain evidence="6">F60SS</strain>
    </source>
</reference>
<dbReference type="InterPro" id="IPR044974">
    <property type="entry name" value="Disease_R_plants"/>
</dbReference>
<dbReference type="InterPro" id="IPR036388">
    <property type="entry name" value="WH-like_DNA-bd_sf"/>
</dbReference>
<evidence type="ECO:0000256" key="2">
    <source>
        <dbReference type="ARBA" id="ARBA00022821"/>
    </source>
</evidence>
<reference evidence="6" key="1">
    <citation type="submission" date="2022-02" db="EMBL/GenBank/DDBJ databases">
        <authorList>
            <person name="Henning P.M."/>
            <person name="McCubbin A.G."/>
            <person name="Shore J.S."/>
        </authorList>
    </citation>
    <scope>NUCLEOTIDE SEQUENCE</scope>
    <source>
        <strain evidence="6">F60SS</strain>
        <tissue evidence="6">Leaves</tissue>
    </source>
</reference>
<dbReference type="EMBL" id="JAKUCV010003415">
    <property type="protein sequence ID" value="KAJ4839025.1"/>
    <property type="molecule type" value="Genomic_DNA"/>
</dbReference>
<dbReference type="InterPro" id="IPR032675">
    <property type="entry name" value="LRR_dom_sf"/>
</dbReference>
<evidence type="ECO:0000259" key="3">
    <source>
        <dbReference type="Pfam" id="PF00931"/>
    </source>
</evidence>
<evidence type="ECO:0000313" key="6">
    <source>
        <dbReference type="EMBL" id="KAJ4839025.1"/>
    </source>
</evidence>
<dbReference type="AlphaFoldDB" id="A0A9Q0JFT1"/>
<dbReference type="InterPro" id="IPR055414">
    <property type="entry name" value="LRR_R13L4/SHOC2-like"/>
</dbReference>
<sequence length="881" mass="99212">MDAEWIVSLLIHKCQTLLLDQTKVTSTKFTAQVQKVTDKLQVLHQFIQTARNEDDIAKLIKAVYFIEDATDRFLARTRQRPSSSINKSLRLRWSQFLFGLQVKEFMVQIQTLGLSNNITGSSSQSSTTTLNRGRGIICSSSHFVGLDDQVKELVSLLVPEEGSSSSFGSTEVISVVGEGGSGKTALVKAVFGKVEVKRHFKKCVWVNACNYGFKAREIVFDMLKQVDEMLAVAKEPVLEQDLVSRVTKTLREDRYLVVVDDVGEPEVWKRLSNVFPRSDNGSRVVVITRNADVAACVSSNSRIETCRLNEEQSWELFLNKARNNFPEMNMFKEKILKLCGGLPLEICLMGGLLSMKGADHSEWSRIIGNANNVGGYIFALCYQELPSWMKPCFLYTGLFPKASDISVRRLLQLWIGEGLVAPICSGELGPEDVANICLEELINRNMLEVSTWRSDGIPRACHMPSATYDVFSKRAAEVGLFHIRSRSQYNSADQPAFAVRRLASYLGTKNYPLLDSYIGHLRSFISFDPKRGMPVGEIGTFLSKLIVRRGFGLLVVLDLEGVYKPRLPNTLGKLLNLRYIGLRSTALNSLPESVYELQNLETLDVKHTMITNLQSSIWMMKKLRHLYMGWIHFDDLQQSLDSEPLSQLQTLYGLSISQHSPILDVLFKITSLRKLGLRFSSASQEPISNWIAQLTNLQSLRLRSIKATGERGSIRLNTLADHQKLNDLYLLGVLPRPIDVKRLPPNLKILTLSMSQLRRDPMRMLGKLPHLNVLRLYANSYLGEEMTCHGGGFPQLHVLKFWGLVDLKEWTVEEGAMPCLREVEIRSCDSLTKVDGLRHVTTLKELILTNMPSSFGQEVEANIGTDVFVRENAWKSCPLLA</sequence>
<keyword evidence="7" id="KW-1185">Reference proteome</keyword>
<evidence type="ECO:0008006" key="8">
    <source>
        <dbReference type="Google" id="ProtNLM"/>
    </source>
</evidence>
<evidence type="ECO:0000313" key="7">
    <source>
        <dbReference type="Proteomes" id="UP001141552"/>
    </source>
</evidence>